<evidence type="ECO:0000313" key="1">
    <source>
        <dbReference type="EMBL" id="KAF1964486.1"/>
    </source>
</evidence>
<protein>
    <submittedName>
        <fullName evidence="1">Uncharacterized protein</fullName>
    </submittedName>
</protein>
<dbReference type="PANTHER" id="PTHR36142">
    <property type="entry name" value="METALLO-HYDROLASE/OXIDOREDUCTASE SUPERFAMILY PROTEIN"/>
    <property type="match status" value="1"/>
</dbReference>
<organism evidence="1 2">
    <name type="scientific">Bimuria novae-zelandiae CBS 107.79</name>
    <dbReference type="NCBI Taxonomy" id="1447943"/>
    <lineage>
        <taxon>Eukaryota</taxon>
        <taxon>Fungi</taxon>
        <taxon>Dikarya</taxon>
        <taxon>Ascomycota</taxon>
        <taxon>Pezizomycotina</taxon>
        <taxon>Dothideomycetes</taxon>
        <taxon>Pleosporomycetidae</taxon>
        <taxon>Pleosporales</taxon>
        <taxon>Massarineae</taxon>
        <taxon>Didymosphaeriaceae</taxon>
        <taxon>Bimuria</taxon>
    </lineage>
</organism>
<keyword evidence="2" id="KW-1185">Reference proteome</keyword>
<proteinExistence type="predicted"/>
<reference evidence="1" key="1">
    <citation type="journal article" date="2020" name="Stud. Mycol.">
        <title>101 Dothideomycetes genomes: a test case for predicting lifestyles and emergence of pathogens.</title>
        <authorList>
            <person name="Haridas S."/>
            <person name="Albert R."/>
            <person name="Binder M."/>
            <person name="Bloem J."/>
            <person name="Labutti K."/>
            <person name="Salamov A."/>
            <person name="Andreopoulos B."/>
            <person name="Baker S."/>
            <person name="Barry K."/>
            <person name="Bills G."/>
            <person name="Bluhm B."/>
            <person name="Cannon C."/>
            <person name="Castanera R."/>
            <person name="Culley D."/>
            <person name="Daum C."/>
            <person name="Ezra D."/>
            <person name="Gonzalez J."/>
            <person name="Henrissat B."/>
            <person name="Kuo A."/>
            <person name="Liang C."/>
            <person name="Lipzen A."/>
            <person name="Lutzoni F."/>
            <person name="Magnuson J."/>
            <person name="Mondo S."/>
            <person name="Nolan M."/>
            <person name="Ohm R."/>
            <person name="Pangilinan J."/>
            <person name="Park H.-J."/>
            <person name="Ramirez L."/>
            <person name="Alfaro M."/>
            <person name="Sun H."/>
            <person name="Tritt A."/>
            <person name="Yoshinaga Y."/>
            <person name="Zwiers L.-H."/>
            <person name="Turgeon B."/>
            <person name="Goodwin S."/>
            <person name="Spatafora J."/>
            <person name="Crous P."/>
            <person name="Grigoriev I."/>
        </authorList>
    </citation>
    <scope>NUCLEOTIDE SEQUENCE</scope>
    <source>
        <strain evidence="1">CBS 107.79</strain>
    </source>
</reference>
<name>A0A6A5UNJ5_9PLEO</name>
<gene>
    <name evidence="1" type="ORF">BU23DRAFT_585556</name>
</gene>
<dbReference type="EMBL" id="ML976786">
    <property type="protein sequence ID" value="KAF1964486.1"/>
    <property type="molecule type" value="Genomic_DNA"/>
</dbReference>
<dbReference type="PANTHER" id="PTHR36142:SF2">
    <property type="entry name" value="METALLO-HYDROLASE_OXIDOREDUCTASE SUPERFAMILY PROTEIN"/>
    <property type="match status" value="1"/>
</dbReference>
<accession>A0A6A5UNJ5</accession>
<dbReference type="AlphaFoldDB" id="A0A6A5UNJ5"/>
<evidence type="ECO:0000313" key="2">
    <source>
        <dbReference type="Proteomes" id="UP000800036"/>
    </source>
</evidence>
<sequence length="278" mass="30911">MDPVMSICAHFKSGSQELRPILTSLNGDNSWRYSFPRPAYEREKSGKQFFHLVHDPWLNGPTFTTGVGVEELVHEIETTVAAATNTSYHNATAVGSPVDAILINLDEVDHLHEPTLRTFDASHPGPPLPSWLTIFRMPTPTWLTFTTALVLPDPQKPSSHETILYIPHGVPVDNPSIQTFLHPSTLRVTTLAMLHGLKEASLLGWKSTFGVGYGLKLYQEAKPKYWVPTHNSALRYSGVLSYAAWDTTRTLEWGIENQEDGGKGGILPLRSHPAIKRN</sequence>
<dbReference type="Proteomes" id="UP000800036">
    <property type="component" value="Unassembled WGS sequence"/>
</dbReference>
<dbReference type="OrthoDB" id="9971601at2759"/>